<accession>A0ACC1NF26</accession>
<dbReference type="Proteomes" id="UP001143910">
    <property type="component" value="Unassembled WGS sequence"/>
</dbReference>
<evidence type="ECO:0000313" key="1">
    <source>
        <dbReference type="EMBL" id="KAJ2977930.1"/>
    </source>
</evidence>
<keyword evidence="2" id="KW-1185">Reference proteome</keyword>
<dbReference type="EMBL" id="JANJQO010000424">
    <property type="protein sequence ID" value="KAJ2977930.1"/>
    <property type="molecule type" value="Genomic_DNA"/>
</dbReference>
<organism evidence="1 2">
    <name type="scientific">Zarea fungicola</name>
    <dbReference type="NCBI Taxonomy" id="93591"/>
    <lineage>
        <taxon>Eukaryota</taxon>
        <taxon>Fungi</taxon>
        <taxon>Dikarya</taxon>
        <taxon>Ascomycota</taxon>
        <taxon>Pezizomycotina</taxon>
        <taxon>Sordariomycetes</taxon>
        <taxon>Hypocreomycetidae</taxon>
        <taxon>Hypocreales</taxon>
        <taxon>Cordycipitaceae</taxon>
        <taxon>Zarea</taxon>
    </lineage>
</organism>
<comment type="caution">
    <text evidence="1">The sequence shown here is derived from an EMBL/GenBank/DDBJ whole genome shotgun (WGS) entry which is preliminary data.</text>
</comment>
<sequence>MRLQTVLHRLAHAVVALDDSTPKHKSTEFDVLDYVNPLIGTVDDGHVFPGASLPYSMAKAVADVNEDIQGGFATNDADITGFSHMHDSGTGGGGSMGNFPLFAQTGCADDELNRCYFNKKCRASQRKNGTVVARAGYFAVSLNTSVTAEMTVANHTALYRFTFPTDGTPTKASDGKPVPYFPLINVDLSDLSESRSKAAVSVDSSTGRFTGSGTFNPSFGIGTYDSYFCVDFKGAKMRGNGVWMNNRAGSDPKSLNVTNGVPAGAWVQFNPPDNNNQILARVGLSFISTTKACENAEKEIPDFEFQVIRDQAEAAWRSKLNVIKVDSTGVSESLQRTFWSAIYRSLLSPQDYTGENPLWESDEPYFDSFFCIWDSFRSTHPLVTLIDPHAQALMVRGLIDIYRHEGKLPDCRMSFCKGFTQGGSNADNVLVDSYLKGLTDGIDWEAGYEAVISDAEDEPPLWTVEGRGGLHSWKTLGYIPTDDFDPYGTGFYTRSISRTVEYSYNDFCIAEMARDMNKTHDAQKYLKRSGNWVNMFDAESRSRLNLTGSAAADDLVDRSGHLHQALQLYIVLSQRRRP</sequence>
<name>A0ACC1NF26_9HYPO</name>
<proteinExistence type="predicted"/>
<gene>
    <name evidence="1" type="ORF">NQ176_g4097</name>
</gene>
<reference evidence="1" key="1">
    <citation type="submission" date="2022-08" db="EMBL/GenBank/DDBJ databases">
        <title>Genome Sequence of Lecanicillium fungicola.</title>
        <authorList>
            <person name="Buettner E."/>
        </authorList>
    </citation>
    <scope>NUCLEOTIDE SEQUENCE</scope>
    <source>
        <strain evidence="1">Babe33</strain>
    </source>
</reference>
<evidence type="ECO:0000313" key="2">
    <source>
        <dbReference type="Proteomes" id="UP001143910"/>
    </source>
</evidence>
<protein>
    <submittedName>
        <fullName evidence="1">Uncharacterized protein</fullName>
    </submittedName>
</protein>